<accession>A0ABV5R225</accession>
<evidence type="ECO:0000256" key="1">
    <source>
        <dbReference type="SAM" id="MobiDB-lite"/>
    </source>
</evidence>
<protein>
    <submittedName>
        <fullName evidence="2">Uncharacterized protein</fullName>
    </submittedName>
</protein>
<evidence type="ECO:0000313" key="3">
    <source>
        <dbReference type="Proteomes" id="UP001589710"/>
    </source>
</evidence>
<sequence length="100" mass="10812">MDEVAGDDALGLRGQELSPRRAATARGRFNASHRQDLPLAEQYGDPKAATTALLEVVDAEQPPLCVLFGAAPTHMVKHAYAERLRAWADWERVSAAADGD</sequence>
<keyword evidence="3" id="KW-1185">Reference proteome</keyword>
<comment type="caution">
    <text evidence="2">The sequence shown here is derived from an EMBL/GenBank/DDBJ whole genome shotgun (WGS) entry which is preliminary data.</text>
</comment>
<reference evidence="2 3" key="1">
    <citation type="submission" date="2024-09" db="EMBL/GenBank/DDBJ databases">
        <authorList>
            <person name="Sun Q."/>
            <person name="Mori K."/>
        </authorList>
    </citation>
    <scope>NUCLEOTIDE SEQUENCE [LARGE SCALE GENOMIC DNA]</scope>
    <source>
        <strain evidence="2 3">JCM 3331</strain>
    </source>
</reference>
<feature type="region of interest" description="Disordered" evidence="1">
    <location>
        <begin position="1"/>
        <end position="38"/>
    </location>
</feature>
<dbReference type="EMBL" id="JBHMCG010000024">
    <property type="protein sequence ID" value="MFB9571903.1"/>
    <property type="molecule type" value="Genomic_DNA"/>
</dbReference>
<gene>
    <name evidence="2" type="ORF">ACFFTL_06005</name>
</gene>
<proteinExistence type="predicted"/>
<organism evidence="2 3">
    <name type="scientific">Streptomyces yanii</name>
    <dbReference type="NCBI Taxonomy" id="78510"/>
    <lineage>
        <taxon>Bacteria</taxon>
        <taxon>Bacillati</taxon>
        <taxon>Actinomycetota</taxon>
        <taxon>Actinomycetes</taxon>
        <taxon>Kitasatosporales</taxon>
        <taxon>Streptomycetaceae</taxon>
        <taxon>Streptomyces</taxon>
    </lineage>
</organism>
<evidence type="ECO:0000313" key="2">
    <source>
        <dbReference type="EMBL" id="MFB9571903.1"/>
    </source>
</evidence>
<dbReference type="RefSeq" id="WP_345516194.1">
    <property type="nucleotide sequence ID" value="NZ_BAAAXD010000035.1"/>
</dbReference>
<dbReference type="Proteomes" id="UP001589710">
    <property type="component" value="Unassembled WGS sequence"/>
</dbReference>
<name>A0ABV5R225_9ACTN</name>